<gene>
    <name evidence="11" type="primary">EPSPS-1_1</name>
    <name evidence="11" type="ORF">A4A49_23337</name>
</gene>
<comment type="caution">
    <text evidence="11">The sequence shown here is derived from an EMBL/GenBank/DDBJ whole genome shotgun (WGS) entry which is preliminary data.</text>
</comment>
<dbReference type="FunFam" id="3.65.10.10:FF:000004">
    <property type="entry name" value="3-phosphoshikimate 1-carboxyvinyltransferase"/>
    <property type="match status" value="1"/>
</dbReference>
<dbReference type="UniPathway" id="UPA00053">
    <property type="reaction ID" value="UER00089"/>
</dbReference>
<dbReference type="Gramene" id="OIT08215">
    <property type="protein sequence ID" value="OIT08215"/>
    <property type="gene ID" value="A4A49_23337"/>
</dbReference>
<evidence type="ECO:0000256" key="3">
    <source>
        <dbReference type="ARBA" id="ARBA00012450"/>
    </source>
</evidence>
<name>A0A1J6JEV0_NICAT</name>
<evidence type="ECO:0000256" key="5">
    <source>
        <dbReference type="ARBA" id="ARBA00022679"/>
    </source>
</evidence>
<dbReference type="SUPFAM" id="SSF55205">
    <property type="entry name" value="EPT/RTPC-like"/>
    <property type="match status" value="1"/>
</dbReference>
<dbReference type="STRING" id="49451.A0A1J6JEV0"/>
<evidence type="ECO:0000256" key="4">
    <source>
        <dbReference type="ARBA" id="ARBA00022605"/>
    </source>
</evidence>
<dbReference type="GO" id="GO:0009073">
    <property type="term" value="P:aromatic amino acid family biosynthetic process"/>
    <property type="evidence" value="ECO:0007669"/>
    <property type="project" value="UniProtKB-UniRule"/>
</dbReference>
<comment type="pathway">
    <text evidence="1 8">Metabolic intermediate biosynthesis; chorismate biosynthesis; chorismate from D-erythrose 4-phosphate and phosphoenolpyruvate: step 6/7.</text>
</comment>
<dbReference type="CDD" id="cd01556">
    <property type="entry name" value="EPSP_synthase"/>
    <property type="match status" value="1"/>
</dbReference>
<evidence type="ECO:0000313" key="11">
    <source>
        <dbReference type="EMBL" id="OIT08215.1"/>
    </source>
</evidence>
<dbReference type="InterPro" id="IPR036968">
    <property type="entry name" value="Enolpyruvate_Tfrase_sf"/>
</dbReference>
<feature type="domain" description="Enolpyruvate transferase" evidence="10">
    <location>
        <begin position="341"/>
        <end position="427"/>
    </location>
</feature>
<dbReference type="EC" id="2.5.1.19" evidence="3 8"/>
<dbReference type="GO" id="GO:0003866">
    <property type="term" value="F:3-phosphoshikimate 1-carboxyvinyltransferase activity"/>
    <property type="evidence" value="ECO:0007669"/>
    <property type="project" value="UniProtKB-UniRule"/>
</dbReference>
<dbReference type="InterPro" id="IPR001986">
    <property type="entry name" value="Enolpyruvate_Tfrase_dom"/>
</dbReference>
<proteinExistence type="inferred from homology"/>
<keyword evidence="4 8" id="KW-0028">Amino-acid biosynthesis</keyword>
<dbReference type="PROSITE" id="PS00104">
    <property type="entry name" value="EPSP_SYNTHASE_1"/>
    <property type="match status" value="1"/>
</dbReference>
<evidence type="ECO:0000256" key="7">
    <source>
        <dbReference type="ARBA" id="ARBA00044633"/>
    </source>
</evidence>
<dbReference type="SMR" id="A0A1J6JEV0"/>
<protein>
    <recommendedName>
        <fullName evidence="3 8">3-phosphoshikimate 1-carboxyvinyltransferase</fullName>
        <ecNumber evidence="3 8">2.5.1.19</ecNumber>
    </recommendedName>
</protein>
<sequence length="433" mass="46763">MAQISSMGQGIQTPKFNSYPPKTQKGSLLSHSIFFGSKKITQNSAKSLWVSKKDSVLRVAKSPFRICASVATAQKPTEIVLQPIKDISGTVKLPGSKSLSNRILLLAALSEGRTVVDNLLSSDDIHYMLGALKTLGLHVEDDNENQRAIVEGCGGQFPVGKKSEEEIQLFLGNAGTAMRPLTAAVTVAGGHSRYVLDGVPRMRERPIGDLVDGLKQLGAEVDCFLGTNCPPVRIVSKGGLPGGKVKLSGSISSQYLTALLMAAPLALGDVEIEIIDKLISVPYVEMTLKLMERFGVSVEHTSSWDKFLVRGGQKYKSPGKAYVEGDASSASYFLAGAAVTVASWRVKETERMIAICTELRKLGATVVEGSDYCIITPPEKLNVTEIDTYDDHRMAMAFSLAACADVPVTIKDPGCTRKTFPNYFDVLQQYSKH</sequence>
<comment type="catalytic activity">
    <reaction evidence="7">
        <text>3-phosphoshikimate + phosphoenolpyruvate = 5-O-(1-carboxyvinyl)-3-phosphoshikimate + phosphate</text>
        <dbReference type="Rhea" id="RHEA:21256"/>
        <dbReference type="ChEBI" id="CHEBI:43474"/>
        <dbReference type="ChEBI" id="CHEBI:57701"/>
        <dbReference type="ChEBI" id="CHEBI:58702"/>
        <dbReference type="ChEBI" id="CHEBI:145989"/>
        <dbReference type="EC" id="2.5.1.19"/>
    </reaction>
    <physiologicalReaction direction="left-to-right" evidence="7">
        <dbReference type="Rhea" id="RHEA:21257"/>
    </physiologicalReaction>
</comment>
<keyword evidence="5 8" id="KW-0808">Transferase</keyword>
<feature type="domain" description="Enolpyruvate transferase" evidence="10">
    <location>
        <begin position="82"/>
        <end position="340"/>
    </location>
</feature>
<dbReference type="Proteomes" id="UP000187609">
    <property type="component" value="Unassembled WGS sequence"/>
</dbReference>
<evidence type="ECO:0000256" key="8">
    <source>
        <dbReference type="RuleBase" id="RU004164"/>
    </source>
</evidence>
<dbReference type="OMA" id="ERMFAIC"/>
<dbReference type="InterPro" id="IPR023193">
    <property type="entry name" value="EPSP_synthase_CS"/>
</dbReference>
<dbReference type="PROSITE" id="PS00885">
    <property type="entry name" value="EPSP_SYNTHASE_2"/>
    <property type="match status" value="1"/>
</dbReference>
<evidence type="ECO:0000256" key="1">
    <source>
        <dbReference type="ARBA" id="ARBA00004811"/>
    </source>
</evidence>
<keyword evidence="12" id="KW-1185">Reference proteome</keyword>
<dbReference type="PANTHER" id="PTHR21090:SF5">
    <property type="entry name" value="PENTAFUNCTIONAL AROM POLYPEPTIDE"/>
    <property type="match status" value="1"/>
</dbReference>
<evidence type="ECO:0000256" key="2">
    <source>
        <dbReference type="ARBA" id="ARBA00009948"/>
    </source>
</evidence>
<reference evidence="11" key="1">
    <citation type="submission" date="2016-11" db="EMBL/GenBank/DDBJ databases">
        <title>The genome of Nicotiana attenuata.</title>
        <authorList>
            <person name="Xu S."/>
            <person name="Brockmoeller T."/>
            <person name="Gaquerel E."/>
            <person name="Navarro A."/>
            <person name="Kuhl H."/>
            <person name="Gase K."/>
            <person name="Ling Z."/>
            <person name="Zhou W."/>
            <person name="Kreitzer C."/>
            <person name="Stanke M."/>
            <person name="Tang H."/>
            <person name="Lyons E."/>
            <person name="Pandey P."/>
            <person name="Pandey S.P."/>
            <person name="Timmermann B."/>
            <person name="Baldwin I.T."/>
        </authorList>
    </citation>
    <scope>NUCLEOTIDE SEQUENCE [LARGE SCALE GENOMIC DNA]</scope>
    <source>
        <strain evidence="11">UT</strain>
    </source>
</reference>
<organism evidence="11 12">
    <name type="scientific">Nicotiana attenuata</name>
    <name type="common">Coyote tobacco</name>
    <dbReference type="NCBI Taxonomy" id="49451"/>
    <lineage>
        <taxon>Eukaryota</taxon>
        <taxon>Viridiplantae</taxon>
        <taxon>Streptophyta</taxon>
        <taxon>Embryophyta</taxon>
        <taxon>Tracheophyta</taxon>
        <taxon>Spermatophyta</taxon>
        <taxon>Magnoliopsida</taxon>
        <taxon>eudicotyledons</taxon>
        <taxon>Gunneridae</taxon>
        <taxon>Pentapetalae</taxon>
        <taxon>asterids</taxon>
        <taxon>lamiids</taxon>
        <taxon>Solanales</taxon>
        <taxon>Solanaceae</taxon>
        <taxon>Nicotianoideae</taxon>
        <taxon>Nicotianeae</taxon>
        <taxon>Nicotiana</taxon>
    </lineage>
</organism>
<accession>A0A1J6JEV0</accession>
<keyword evidence="6 8" id="KW-0057">Aromatic amino acid biosynthesis</keyword>
<feature type="region of interest" description="Disordered" evidence="9">
    <location>
        <begin position="1"/>
        <end position="23"/>
    </location>
</feature>
<dbReference type="GO" id="GO:0009423">
    <property type="term" value="P:chorismate biosynthetic process"/>
    <property type="evidence" value="ECO:0007669"/>
    <property type="project" value="UniProtKB-UniRule"/>
</dbReference>
<evidence type="ECO:0000256" key="6">
    <source>
        <dbReference type="ARBA" id="ARBA00023141"/>
    </source>
</evidence>
<dbReference type="InterPro" id="IPR013792">
    <property type="entry name" value="RNA3'P_cycl/enolpyr_Trfase_a/b"/>
</dbReference>
<evidence type="ECO:0000256" key="9">
    <source>
        <dbReference type="SAM" id="MobiDB-lite"/>
    </source>
</evidence>
<dbReference type="InterPro" id="IPR006264">
    <property type="entry name" value="EPSP_synthase"/>
</dbReference>
<dbReference type="GO" id="GO:0008652">
    <property type="term" value="P:amino acid biosynthetic process"/>
    <property type="evidence" value="ECO:0007669"/>
    <property type="project" value="UniProtKB-KW"/>
</dbReference>
<dbReference type="Gene3D" id="3.65.10.10">
    <property type="entry name" value="Enolpyruvate transferase domain"/>
    <property type="match status" value="3"/>
</dbReference>
<evidence type="ECO:0000259" key="10">
    <source>
        <dbReference type="Pfam" id="PF00275"/>
    </source>
</evidence>
<evidence type="ECO:0000313" key="12">
    <source>
        <dbReference type="Proteomes" id="UP000187609"/>
    </source>
</evidence>
<dbReference type="AlphaFoldDB" id="A0A1J6JEV0"/>
<comment type="similarity">
    <text evidence="2 8">Belongs to the EPSP synthase family.</text>
</comment>
<dbReference type="Pfam" id="PF00275">
    <property type="entry name" value="EPSP_synthase"/>
    <property type="match status" value="2"/>
</dbReference>
<dbReference type="PANTHER" id="PTHR21090">
    <property type="entry name" value="AROM/DEHYDROQUINATE SYNTHASE"/>
    <property type="match status" value="1"/>
</dbReference>
<dbReference type="EMBL" id="MJEQ01037183">
    <property type="protein sequence ID" value="OIT08215.1"/>
    <property type="molecule type" value="Genomic_DNA"/>
</dbReference>
<dbReference type="PIRSF" id="PIRSF000505">
    <property type="entry name" value="EPSPS"/>
    <property type="match status" value="1"/>
</dbReference>